<name>A0A317KXK5_9BACI</name>
<evidence type="ECO:0000313" key="2">
    <source>
        <dbReference type="EMBL" id="PWU68251.1"/>
    </source>
</evidence>
<proteinExistence type="predicted"/>
<dbReference type="RefSeq" id="WP_109983972.1">
    <property type="nucleotide sequence ID" value="NZ_QGTD01000008.1"/>
</dbReference>
<evidence type="ECO:0000313" key="3">
    <source>
        <dbReference type="Proteomes" id="UP000245624"/>
    </source>
</evidence>
<dbReference type="Proteomes" id="UP000245624">
    <property type="component" value="Unassembled WGS sequence"/>
</dbReference>
<feature type="transmembrane region" description="Helical" evidence="1">
    <location>
        <begin position="28"/>
        <end position="47"/>
    </location>
</feature>
<gene>
    <name evidence="2" type="ORF">DLJ74_07280</name>
</gene>
<accession>A0A317KXK5</accession>
<dbReference type="AlphaFoldDB" id="A0A317KXK5"/>
<dbReference type="InterPro" id="IPR025356">
    <property type="entry name" value="DUF4260"/>
</dbReference>
<feature type="transmembrane region" description="Helical" evidence="1">
    <location>
        <begin position="5"/>
        <end position="22"/>
    </location>
</feature>
<sequence length="115" mass="13413">MNRAYLHLEGLAVLILCLYFYYINEFSWLLFFVLLLVPDISMLGYAINQSIGAKLYNIFHTYIFPIILLISGVIFHWSIIIPIAIIWTIHIAIDRLCGFGLKYTTNFKDTHLQKV</sequence>
<protein>
    <submittedName>
        <fullName evidence="2">DUF4260 domain-containing protein</fullName>
    </submittedName>
</protein>
<comment type="caution">
    <text evidence="2">The sequence shown here is derived from an EMBL/GenBank/DDBJ whole genome shotgun (WGS) entry which is preliminary data.</text>
</comment>
<dbReference type="Pfam" id="PF14079">
    <property type="entry name" value="DUF4260"/>
    <property type="match status" value="1"/>
</dbReference>
<feature type="transmembrane region" description="Helical" evidence="1">
    <location>
        <begin position="59"/>
        <end position="87"/>
    </location>
</feature>
<keyword evidence="1" id="KW-0472">Membrane</keyword>
<evidence type="ECO:0000256" key="1">
    <source>
        <dbReference type="SAM" id="Phobius"/>
    </source>
</evidence>
<keyword evidence="1" id="KW-0812">Transmembrane</keyword>
<reference evidence="2 3" key="1">
    <citation type="submission" date="2018-05" db="EMBL/GenBank/DDBJ databases">
        <title>Genomic analysis of Gracilibacillus dipsosauri DD1 reveals novel features of a salt-tolerant amylase.</title>
        <authorList>
            <person name="Deutch C.E."/>
            <person name="Yang S."/>
        </authorList>
    </citation>
    <scope>NUCLEOTIDE SEQUENCE [LARGE SCALE GENOMIC DNA]</scope>
    <source>
        <strain evidence="2 3">DD1</strain>
    </source>
</reference>
<keyword evidence="3" id="KW-1185">Reference proteome</keyword>
<dbReference type="EMBL" id="QGTD01000008">
    <property type="protein sequence ID" value="PWU68251.1"/>
    <property type="molecule type" value="Genomic_DNA"/>
</dbReference>
<keyword evidence="1" id="KW-1133">Transmembrane helix</keyword>
<dbReference type="OrthoDB" id="9813911at2"/>
<organism evidence="2 3">
    <name type="scientific">Gracilibacillus dipsosauri</name>
    <dbReference type="NCBI Taxonomy" id="178340"/>
    <lineage>
        <taxon>Bacteria</taxon>
        <taxon>Bacillati</taxon>
        <taxon>Bacillota</taxon>
        <taxon>Bacilli</taxon>
        <taxon>Bacillales</taxon>
        <taxon>Bacillaceae</taxon>
        <taxon>Gracilibacillus</taxon>
    </lineage>
</organism>